<dbReference type="GO" id="GO:0005886">
    <property type="term" value="C:plasma membrane"/>
    <property type="evidence" value="ECO:0007669"/>
    <property type="project" value="TreeGrafter"/>
</dbReference>
<dbReference type="PANTHER" id="PTHR27002">
    <property type="entry name" value="RECEPTOR-LIKE SERINE/THREONINE-PROTEIN KINASE SD1-8"/>
    <property type="match status" value="1"/>
</dbReference>
<organism evidence="7 8">
    <name type="scientific">Crotalaria pallida</name>
    <name type="common">Smooth rattlebox</name>
    <name type="synonym">Crotalaria striata</name>
    <dbReference type="NCBI Taxonomy" id="3830"/>
    <lineage>
        <taxon>Eukaryota</taxon>
        <taxon>Viridiplantae</taxon>
        <taxon>Streptophyta</taxon>
        <taxon>Embryophyta</taxon>
        <taxon>Tracheophyta</taxon>
        <taxon>Spermatophyta</taxon>
        <taxon>Magnoliopsida</taxon>
        <taxon>eudicotyledons</taxon>
        <taxon>Gunneridae</taxon>
        <taxon>Pentapetalae</taxon>
        <taxon>rosids</taxon>
        <taxon>fabids</taxon>
        <taxon>Fabales</taxon>
        <taxon>Fabaceae</taxon>
        <taxon>Papilionoideae</taxon>
        <taxon>50 kb inversion clade</taxon>
        <taxon>genistoids sensu lato</taxon>
        <taxon>core genistoids</taxon>
        <taxon>Crotalarieae</taxon>
        <taxon>Crotalaria</taxon>
    </lineage>
</organism>
<dbReference type="Gene3D" id="1.10.510.10">
    <property type="entry name" value="Transferase(Phosphotransferase) domain 1"/>
    <property type="match status" value="1"/>
</dbReference>
<evidence type="ECO:0000256" key="5">
    <source>
        <dbReference type="ARBA" id="ARBA00022840"/>
    </source>
</evidence>
<dbReference type="SMART" id="SM00220">
    <property type="entry name" value="S_TKc"/>
    <property type="match status" value="1"/>
</dbReference>
<proteinExistence type="predicted"/>
<reference evidence="7 8" key="1">
    <citation type="submission" date="2024-01" db="EMBL/GenBank/DDBJ databases">
        <title>The genomes of 5 underutilized Papilionoideae crops provide insights into root nodulation and disease resistanc.</title>
        <authorList>
            <person name="Yuan L."/>
        </authorList>
    </citation>
    <scope>NUCLEOTIDE SEQUENCE [LARGE SCALE GENOMIC DNA]</scope>
    <source>
        <strain evidence="7">ZHUSHIDOU_FW_LH</strain>
        <tissue evidence="7">Leaf</tissue>
    </source>
</reference>
<dbReference type="PANTHER" id="PTHR27002:SF1082">
    <property type="entry name" value="OS06G0693000 PROTEIN"/>
    <property type="match status" value="1"/>
</dbReference>
<keyword evidence="8" id="KW-1185">Reference proteome</keyword>
<evidence type="ECO:0000256" key="4">
    <source>
        <dbReference type="ARBA" id="ARBA00022777"/>
    </source>
</evidence>
<keyword evidence="1" id="KW-0723">Serine/threonine-protein kinase</keyword>
<dbReference type="SUPFAM" id="SSF56112">
    <property type="entry name" value="Protein kinase-like (PK-like)"/>
    <property type="match status" value="1"/>
</dbReference>
<dbReference type="AlphaFoldDB" id="A0AAN9IWC0"/>
<evidence type="ECO:0000256" key="2">
    <source>
        <dbReference type="ARBA" id="ARBA00022679"/>
    </source>
</evidence>
<dbReference type="GO" id="GO:0005524">
    <property type="term" value="F:ATP binding"/>
    <property type="evidence" value="ECO:0007669"/>
    <property type="project" value="UniProtKB-KW"/>
</dbReference>
<evidence type="ECO:0000256" key="1">
    <source>
        <dbReference type="ARBA" id="ARBA00022527"/>
    </source>
</evidence>
<dbReference type="GO" id="GO:0004674">
    <property type="term" value="F:protein serine/threonine kinase activity"/>
    <property type="evidence" value="ECO:0007669"/>
    <property type="project" value="UniProtKB-KW"/>
</dbReference>
<evidence type="ECO:0000259" key="6">
    <source>
        <dbReference type="PROSITE" id="PS50011"/>
    </source>
</evidence>
<dbReference type="PROSITE" id="PS00108">
    <property type="entry name" value="PROTEIN_KINASE_ST"/>
    <property type="match status" value="1"/>
</dbReference>
<dbReference type="CDD" id="cd14066">
    <property type="entry name" value="STKc_IRAK"/>
    <property type="match status" value="1"/>
</dbReference>
<dbReference type="EMBL" id="JAYWIO010000001">
    <property type="protein sequence ID" value="KAK7287354.1"/>
    <property type="molecule type" value="Genomic_DNA"/>
</dbReference>
<keyword evidence="3" id="KW-0547">Nucleotide-binding</keyword>
<evidence type="ECO:0000256" key="3">
    <source>
        <dbReference type="ARBA" id="ARBA00022741"/>
    </source>
</evidence>
<dbReference type="FunFam" id="3.30.200.20:FF:000145">
    <property type="entry name" value="receptor-like serine/threonine-protein kinase SD1-8"/>
    <property type="match status" value="1"/>
</dbReference>
<dbReference type="Proteomes" id="UP001372338">
    <property type="component" value="Unassembled WGS sequence"/>
</dbReference>
<keyword evidence="5" id="KW-0067">ATP-binding</keyword>
<comment type="caution">
    <text evidence="7">The sequence shown here is derived from an EMBL/GenBank/DDBJ whole genome shotgun (WGS) entry which is preliminary data.</text>
</comment>
<dbReference type="InterPro" id="IPR000719">
    <property type="entry name" value="Prot_kinase_dom"/>
</dbReference>
<sequence>MTDTGSQLQNLNIGDQKKVKLEELPLFEFEKLAAATNNFHLSNMLGKGGFGPVYKGKLESGQEIAVKRLSKASTQGLEEFMNEVLVISKLQHRNLVRLLGCCIEGEEQMLIYELMPNKSLDAFIFDPLQRKDLDWKMRFNIIEGIARGILYLHRDSRLRIIHRDLKASNILLDDEMNPKISDFGLARIFNGGEDSEINTRRVVGTYGYMPPEYAMEGFFSEKSDVYSFGVLLLEIVSGRKNTSFYNDEESLSLVGFAWKLWNEDNILSVIDPEIYDPCSENSILRCIQIGLLCVQELPKERPAISTVVMMLISEITQLPSPNKMKSAMTIKEFRVNATGSKNSIKKGKQTKWLLGLDEAHDHLMWLMMQLDNLIKEREEMDRKHHTNP</sequence>
<dbReference type="InterPro" id="IPR001245">
    <property type="entry name" value="Ser-Thr/Tyr_kinase_cat_dom"/>
</dbReference>
<dbReference type="InterPro" id="IPR011009">
    <property type="entry name" value="Kinase-like_dom_sf"/>
</dbReference>
<dbReference type="PROSITE" id="PS50011">
    <property type="entry name" value="PROTEIN_KINASE_DOM"/>
    <property type="match status" value="1"/>
</dbReference>
<keyword evidence="4" id="KW-0418">Kinase</keyword>
<dbReference type="Pfam" id="PF07714">
    <property type="entry name" value="PK_Tyr_Ser-Thr"/>
    <property type="match status" value="1"/>
</dbReference>
<keyword evidence="2" id="KW-0808">Transferase</keyword>
<accession>A0AAN9IWC0</accession>
<evidence type="ECO:0000313" key="7">
    <source>
        <dbReference type="EMBL" id="KAK7287354.1"/>
    </source>
</evidence>
<dbReference type="FunFam" id="1.10.510.10:FF:000467">
    <property type="entry name" value="Liguleless narrow1"/>
    <property type="match status" value="1"/>
</dbReference>
<protein>
    <recommendedName>
        <fullName evidence="6">Protein kinase domain-containing protein</fullName>
    </recommendedName>
</protein>
<evidence type="ECO:0000313" key="8">
    <source>
        <dbReference type="Proteomes" id="UP001372338"/>
    </source>
</evidence>
<dbReference type="InterPro" id="IPR008271">
    <property type="entry name" value="Ser/Thr_kinase_AS"/>
</dbReference>
<dbReference type="Gene3D" id="3.30.200.20">
    <property type="entry name" value="Phosphorylase Kinase, domain 1"/>
    <property type="match status" value="1"/>
</dbReference>
<gene>
    <name evidence="7" type="ORF">RIF29_00626</name>
</gene>
<feature type="domain" description="Protein kinase" evidence="6">
    <location>
        <begin position="39"/>
        <end position="312"/>
    </location>
</feature>
<name>A0AAN9IWC0_CROPI</name>